<organism evidence="9 10">
    <name type="scientific">Chrysophaeum taylorii</name>
    <dbReference type="NCBI Taxonomy" id="2483200"/>
    <lineage>
        <taxon>Eukaryota</taxon>
        <taxon>Sar</taxon>
        <taxon>Stramenopiles</taxon>
        <taxon>Ochrophyta</taxon>
        <taxon>Pelagophyceae</taxon>
        <taxon>Pelagomonadales</taxon>
        <taxon>Pelagomonadaceae</taxon>
        <taxon>Chrysophaeum</taxon>
    </lineage>
</organism>
<feature type="region of interest" description="Disordered" evidence="6">
    <location>
        <begin position="19"/>
        <end position="43"/>
    </location>
</feature>
<dbReference type="InterPro" id="IPR050079">
    <property type="entry name" value="DEAD_box_RNA_helicase"/>
</dbReference>
<feature type="region of interest" description="Disordered" evidence="6">
    <location>
        <begin position="492"/>
        <end position="527"/>
    </location>
</feature>
<dbReference type="EMBL" id="JAQMWT010000350">
    <property type="protein sequence ID" value="KAJ8603517.1"/>
    <property type="molecule type" value="Genomic_DNA"/>
</dbReference>
<dbReference type="GO" id="GO:0005829">
    <property type="term" value="C:cytosol"/>
    <property type="evidence" value="ECO:0007669"/>
    <property type="project" value="TreeGrafter"/>
</dbReference>
<keyword evidence="1 5" id="KW-0547">Nucleotide-binding</keyword>
<keyword evidence="3 5" id="KW-0347">Helicase</keyword>
<evidence type="ECO:0000256" key="6">
    <source>
        <dbReference type="SAM" id="MobiDB-lite"/>
    </source>
</evidence>
<dbReference type="Pfam" id="PF00271">
    <property type="entry name" value="Helicase_C"/>
    <property type="match status" value="1"/>
</dbReference>
<keyword evidence="4 5" id="KW-0067">ATP-binding</keyword>
<dbReference type="CDD" id="cd18787">
    <property type="entry name" value="SF2_C_DEAD"/>
    <property type="match status" value="1"/>
</dbReference>
<evidence type="ECO:0000256" key="2">
    <source>
        <dbReference type="ARBA" id="ARBA00022801"/>
    </source>
</evidence>
<evidence type="ECO:0000256" key="4">
    <source>
        <dbReference type="ARBA" id="ARBA00022840"/>
    </source>
</evidence>
<keyword evidence="10" id="KW-1185">Reference proteome</keyword>
<dbReference type="AlphaFoldDB" id="A0AAD7UFX9"/>
<comment type="caution">
    <text evidence="9">The sequence shown here is derived from an EMBL/GenBank/DDBJ whole genome shotgun (WGS) entry which is preliminary data.</text>
</comment>
<evidence type="ECO:0000256" key="5">
    <source>
        <dbReference type="RuleBase" id="RU000492"/>
    </source>
</evidence>
<feature type="domain" description="Helicase C-terminal" evidence="8">
    <location>
        <begin position="310"/>
        <end position="476"/>
    </location>
</feature>
<keyword evidence="2 5" id="KW-0378">Hydrolase</keyword>
<protein>
    <recommendedName>
        <fullName evidence="11">RNA helicase</fullName>
    </recommendedName>
</protein>
<dbReference type="GO" id="GO:0003676">
    <property type="term" value="F:nucleic acid binding"/>
    <property type="evidence" value="ECO:0007669"/>
    <property type="project" value="InterPro"/>
</dbReference>
<dbReference type="PROSITE" id="PS00039">
    <property type="entry name" value="DEAD_ATP_HELICASE"/>
    <property type="match status" value="1"/>
</dbReference>
<dbReference type="GO" id="GO:0003724">
    <property type="term" value="F:RNA helicase activity"/>
    <property type="evidence" value="ECO:0007669"/>
    <property type="project" value="TreeGrafter"/>
</dbReference>
<dbReference type="InterPro" id="IPR011545">
    <property type="entry name" value="DEAD/DEAH_box_helicase_dom"/>
</dbReference>
<sequence>MGEGCEDATFLGLEEVPGSEYAATSGGTKKRKKEAKAPERTKKTKEARCDDSEIAAAWCGECHLHPTLLAGLCKHKFASPMEIQRAVLPLAMVRGRDVLCASPTGSGKTLAFALPALHDALEQEASGLRTLVVAPTRELALQVASRARSLLPEASATKLSAVVACVTGGLSEHKQRRVLARKPPILVATPGRLRDLQEDVDCSELRYLVVDEADRMLQAGAFPDLRAFCDRSLSKGRWQTLVFSATLSLAVEEKPTNLDGGSSGGGDDDLRALVDPLRSGTRKLEIVDKTLALPETLSLEVATVADNAAKLATLYAVLRARRRGATIVFVNAVATARRLCAALEALEVPAAALHASMPQKKRLSALDKLRSNESRAVLVATDVAARGLDARDVDLVVHYDVAPTFKLFVHRAGRTARAGDAGLSLVLVSPQDAKRHEAHADVLPPGALSKRLRLDPKILETALRRARLALDVAQLQDAERREAAATNWLSRFAGRDDETSPPAKKQKKKASKAAVDDDDGGDVKKRKKKELAALVAEPLATKPKRKFVVVTGAMVGRPS</sequence>
<name>A0AAD7UFX9_9STRA</name>
<dbReference type="Proteomes" id="UP001230188">
    <property type="component" value="Unassembled WGS sequence"/>
</dbReference>
<comment type="similarity">
    <text evidence="5">Belongs to the DEAD box helicase family.</text>
</comment>
<evidence type="ECO:0000259" key="7">
    <source>
        <dbReference type="PROSITE" id="PS51192"/>
    </source>
</evidence>
<evidence type="ECO:0000256" key="1">
    <source>
        <dbReference type="ARBA" id="ARBA00022741"/>
    </source>
</evidence>
<evidence type="ECO:0000313" key="10">
    <source>
        <dbReference type="Proteomes" id="UP001230188"/>
    </source>
</evidence>
<gene>
    <name evidence="9" type="ORF">CTAYLR_005141</name>
</gene>
<reference evidence="9" key="1">
    <citation type="submission" date="2023-01" db="EMBL/GenBank/DDBJ databases">
        <title>Metagenome sequencing of chrysophaentin producing Chrysophaeum taylorii.</title>
        <authorList>
            <person name="Davison J."/>
            <person name="Bewley C."/>
        </authorList>
    </citation>
    <scope>NUCLEOTIDE SEQUENCE</scope>
    <source>
        <strain evidence="9">NIES-1699</strain>
    </source>
</reference>
<dbReference type="SMART" id="SM00490">
    <property type="entry name" value="HELICc"/>
    <property type="match status" value="1"/>
</dbReference>
<dbReference type="InterPro" id="IPR027417">
    <property type="entry name" value="P-loop_NTPase"/>
</dbReference>
<dbReference type="GO" id="GO:0016787">
    <property type="term" value="F:hydrolase activity"/>
    <property type="evidence" value="ECO:0007669"/>
    <property type="project" value="UniProtKB-KW"/>
</dbReference>
<dbReference type="InterPro" id="IPR014001">
    <property type="entry name" value="Helicase_ATP-bd"/>
</dbReference>
<dbReference type="SUPFAM" id="SSF52540">
    <property type="entry name" value="P-loop containing nucleoside triphosphate hydrolases"/>
    <property type="match status" value="1"/>
</dbReference>
<proteinExistence type="inferred from homology"/>
<feature type="domain" description="Helicase ATP-binding" evidence="7">
    <location>
        <begin position="89"/>
        <end position="253"/>
    </location>
</feature>
<dbReference type="PANTHER" id="PTHR47959:SF1">
    <property type="entry name" value="ATP-DEPENDENT RNA HELICASE DBPA"/>
    <property type="match status" value="1"/>
</dbReference>
<dbReference type="CDD" id="cd00268">
    <property type="entry name" value="DEADc"/>
    <property type="match status" value="1"/>
</dbReference>
<dbReference type="PROSITE" id="PS51192">
    <property type="entry name" value="HELICASE_ATP_BIND_1"/>
    <property type="match status" value="1"/>
</dbReference>
<dbReference type="SMART" id="SM00487">
    <property type="entry name" value="DEXDc"/>
    <property type="match status" value="1"/>
</dbReference>
<accession>A0AAD7UFX9</accession>
<dbReference type="InterPro" id="IPR000629">
    <property type="entry name" value="RNA-helicase_DEAD-box_CS"/>
</dbReference>
<dbReference type="PANTHER" id="PTHR47959">
    <property type="entry name" value="ATP-DEPENDENT RNA HELICASE RHLE-RELATED"/>
    <property type="match status" value="1"/>
</dbReference>
<dbReference type="PROSITE" id="PS51194">
    <property type="entry name" value="HELICASE_CTER"/>
    <property type="match status" value="1"/>
</dbReference>
<dbReference type="GO" id="GO:0005524">
    <property type="term" value="F:ATP binding"/>
    <property type="evidence" value="ECO:0007669"/>
    <property type="project" value="UniProtKB-KW"/>
</dbReference>
<evidence type="ECO:0008006" key="11">
    <source>
        <dbReference type="Google" id="ProtNLM"/>
    </source>
</evidence>
<dbReference type="Gene3D" id="3.40.50.300">
    <property type="entry name" value="P-loop containing nucleotide triphosphate hydrolases"/>
    <property type="match status" value="2"/>
</dbReference>
<dbReference type="InterPro" id="IPR044742">
    <property type="entry name" value="DEAD/DEAH_RhlB"/>
</dbReference>
<dbReference type="InterPro" id="IPR001650">
    <property type="entry name" value="Helicase_C-like"/>
</dbReference>
<evidence type="ECO:0000256" key="3">
    <source>
        <dbReference type="ARBA" id="ARBA00022806"/>
    </source>
</evidence>
<dbReference type="Pfam" id="PF00270">
    <property type="entry name" value="DEAD"/>
    <property type="match status" value="1"/>
</dbReference>
<evidence type="ECO:0000259" key="8">
    <source>
        <dbReference type="PROSITE" id="PS51194"/>
    </source>
</evidence>
<evidence type="ECO:0000313" key="9">
    <source>
        <dbReference type="EMBL" id="KAJ8603517.1"/>
    </source>
</evidence>